<feature type="compositionally biased region" description="Basic and acidic residues" evidence="1">
    <location>
        <begin position="78"/>
        <end position="90"/>
    </location>
</feature>
<evidence type="ECO:0000313" key="3">
    <source>
        <dbReference type="Proteomes" id="UP001292094"/>
    </source>
</evidence>
<keyword evidence="3" id="KW-1185">Reference proteome</keyword>
<reference evidence="2" key="1">
    <citation type="submission" date="2023-11" db="EMBL/GenBank/DDBJ databases">
        <title>Genome assemblies of two species of porcelain crab, Petrolisthes cinctipes and Petrolisthes manimaculis (Anomura: Porcellanidae).</title>
        <authorList>
            <person name="Angst P."/>
        </authorList>
    </citation>
    <scope>NUCLEOTIDE SEQUENCE</scope>
    <source>
        <strain evidence="2">PB745_02</strain>
        <tissue evidence="2">Gill</tissue>
    </source>
</reference>
<feature type="compositionally biased region" description="Basic and acidic residues" evidence="1">
    <location>
        <begin position="99"/>
        <end position="120"/>
    </location>
</feature>
<feature type="compositionally biased region" description="Basic and acidic residues" evidence="1">
    <location>
        <begin position="1"/>
        <end position="32"/>
    </location>
</feature>
<dbReference type="AlphaFoldDB" id="A0AAE1Q170"/>
<accession>A0AAE1Q170</accession>
<comment type="caution">
    <text evidence="2">The sequence shown here is derived from an EMBL/GenBank/DDBJ whole genome shotgun (WGS) entry which is preliminary data.</text>
</comment>
<dbReference type="Proteomes" id="UP001292094">
    <property type="component" value="Unassembled WGS sequence"/>
</dbReference>
<gene>
    <name evidence="2" type="ORF">Pmani_010571</name>
</gene>
<feature type="compositionally biased region" description="Basic and acidic residues" evidence="1">
    <location>
        <begin position="43"/>
        <end position="60"/>
    </location>
</feature>
<sequence length="139" mass="16169">MEVKVEKTEKRREGERREGGEEKVRGLKEMEVKRRKLSKGSTQKRDDLVTEKEEQETREGDEQEEETREGRRHPGKSQQREGRDGWEIRFHALLVPKASDTRPAEGGSERVNMRTEEGRVKRGLTAGWGRDRTELGVKI</sequence>
<proteinExistence type="predicted"/>
<organism evidence="2 3">
    <name type="scientific">Petrolisthes manimaculis</name>
    <dbReference type="NCBI Taxonomy" id="1843537"/>
    <lineage>
        <taxon>Eukaryota</taxon>
        <taxon>Metazoa</taxon>
        <taxon>Ecdysozoa</taxon>
        <taxon>Arthropoda</taxon>
        <taxon>Crustacea</taxon>
        <taxon>Multicrustacea</taxon>
        <taxon>Malacostraca</taxon>
        <taxon>Eumalacostraca</taxon>
        <taxon>Eucarida</taxon>
        <taxon>Decapoda</taxon>
        <taxon>Pleocyemata</taxon>
        <taxon>Anomura</taxon>
        <taxon>Galatheoidea</taxon>
        <taxon>Porcellanidae</taxon>
        <taxon>Petrolisthes</taxon>
    </lineage>
</organism>
<feature type="region of interest" description="Disordered" evidence="1">
    <location>
        <begin position="1"/>
        <end position="125"/>
    </location>
</feature>
<name>A0AAE1Q170_9EUCA</name>
<dbReference type="EMBL" id="JAWZYT010000835">
    <property type="protein sequence ID" value="KAK4318420.1"/>
    <property type="molecule type" value="Genomic_DNA"/>
</dbReference>
<evidence type="ECO:0000256" key="1">
    <source>
        <dbReference type="SAM" id="MobiDB-lite"/>
    </source>
</evidence>
<evidence type="ECO:0000313" key="2">
    <source>
        <dbReference type="EMBL" id="KAK4318420.1"/>
    </source>
</evidence>
<protein>
    <submittedName>
        <fullName evidence="2">Uncharacterized protein</fullName>
    </submittedName>
</protein>